<dbReference type="Proteomes" id="UP000279962">
    <property type="component" value="Chromosome"/>
</dbReference>
<evidence type="ECO:0000313" key="3">
    <source>
        <dbReference type="Proteomes" id="UP000279962"/>
    </source>
</evidence>
<accession>A0A3G2T687</accession>
<sequence length="251" mass="28429">MKKLPLFLSSCLLSLTMVGCTSLQSTPSQPVSGKATTSEAIIAYFAPDAGEEECACGSTMDKGYSLTPVENGYFRKLLGRDQEGRFLLQDFYQSNGQPQTSPFWVKDPKGLNSFDGKYTDGDVIGYYDNGQIEFKEHYKDYMLQGKSELYYKNGQLNMVTEYTDDVEVGETKTYYSNGQLASLENKLDEEHKTHKLWYSTGKQAVDLIVDPYDFSILSGKAWDQQGNIIEDEDERQKVIDNIYEQLDTTKN</sequence>
<dbReference type="Pfam" id="PF07661">
    <property type="entry name" value="MORN_2"/>
    <property type="match status" value="3"/>
</dbReference>
<feature type="chain" id="PRO_5018171583" evidence="1">
    <location>
        <begin position="20"/>
        <end position="251"/>
    </location>
</feature>
<organism evidence="2 3">
    <name type="scientific">Acinetobacter wuhouensis</name>
    <dbReference type="NCBI Taxonomy" id="1879050"/>
    <lineage>
        <taxon>Bacteria</taxon>
        <taxon>Pseudomonadati</taxon>
        <taxon>Pseudomonadota</taxon>
        <taxon>Gammaproteobacteria</taxon>
        <taxon>Moraxellales</taxon>
        <taxon>Moraxellaceae</taxon>
        <taxon>Acinetobacter</taxon>
    </lineage>
</organism>
<feature type="signal peptide" evidence="1">
    <location>
        <begin position="1"/>
        <end position="19"/>
    </location>
</feature>
<dbReference type="InterPro" id="IPR011652">
    <property type="entry name" value="MORN_2"/>
</dbReference>
<evidence type="ECO:0000256" key="1">
    <source>
        <dbReference type="SAM" id="SignalP"/>
    </source>
</evidence>
<name>A0A3G2T687_9GAMM</name>
<evidence type="ECO:0000313" key="2">
    <source>
        <dbReference type="EMBL" id="AYO55502.1"/>
    </source>
</evidence>
<dbReference type="SUPFAM" id="SSF82185">
    <property type="entry name" value="Histone H3 K4-specific methyltransferase SET7/9 N-terminal domain"/>
    <property type="match status" value="1"/>
</dbReference>
<proteinExistence type="predicted"/>
<dbReference type="PROSITE" id="PS51257">
    <property type="entry name" value="PROKAR_LIPOPROTEIN"/>
    <property type="match status" value="1"/>
</dbReference>
<dbReference type="RefSeq" id="WP_087553726.1">
    <property type="nucleotide sequence ID" value="NZ_CP033133.1"/>
</dbReference>
<dbReference type="Gene3D" id="3.90.930.1">
    <property type="match status" value="1"/>
</dbReference>
<keyword evidence="1" id="KW-0732">Signal</keyword>
<gene>
    <name evidence="2" type="ORF">CDG68_18405</name>
</gene>
<dbReference type="AlphaFoldDB" id="A0A3G2T687"/>
<dbReference type="EMBL" id="CP033133">
    <property type="protein sequence ID" value="AYO55502.1"/>
    <property type="molecule type" value="Genomic_DNA"/>
</dbReference>
<reference evidence="2 3" key="1">
    <citation type="submission" date="2018-10" db="EMBL/GenBank/DDBJ databases">
        <title>The complete genome of Acinetobacter wuhouensis strain WCHAW010062.</title>
        <authorList>
            <person name="Hu Y."/>
            <person name="Long H."/>
            <person name="Feng Y."/>
            <person name="Zong Z."/>
        </authorList>
    </citation>
    <scope>NUCLEOTIDE SEQUENCE [LARGE SCALE GENOMIC DNA]</scope>
    <source>
        <strain evidence="2 3">WCHAW010062</strain>
    </source>
</reference>
<protein>
    <submittedName>
        <fullName evidence="2">Membrane-binding protein</fullName>
    </submittedName>
</protein>